<feature type="transmembrane region" description="Helical" evidence="5">
    <location>
        <begin position="333"/>
        <end position="357"/>
    </location>
</feature>
<feature type="transmembrane region" description="Helical" evidence="5">
    <location>
        <begin position="139"/>
        <end position="160"/>
    </location>
</feature>
<organism evidence="7 8">
    <name type="scientific">Rhodococcoides kyotonense</name>
    <dbReference type="NCBI Taxonomy" id="398843"/>
    <lineage>
        <taxon>Bacteria</taxon>
        <taxon>Bacillati</taxon>
        <taxon>Actinomycetota</taxon>
        <taxon>Actinomycetes</taxon>
        <taxon>Mycobacteriales</taxon>
        <taxon>Nocardiaceae</taxon>
        <taxon>Rhodococcoides</taxon>
    </lineage>
</organism>
<dbReference type="Proteomes" id="UP000198327">
    <property type="component" value="Unassembled WGS sequence"/>
</dbReference>
<dbReference type="SUPFAM" id="SSF103473">
    <property type="entry name" value="MFS general substrate transporter"/>
    <property type="match status" value="1"/>
</dbReference>
<dbReference type="InterPro" id="IPR011701">
    <property type="entry name" value="MFS"/>
</dbReference>
<dbReference type="AlphaFoldDB" id="A0A239MRQ9"/>
<dbReference type="InterPro" id="IPR036259">
    <property type="entry name" value="MFS_trans_sf"/>
</dbReference>
<keyword evidence="2 5" id="KW-0812">Transmembrane</keyword>
<dbReference type="Gene3D" id="1.20.1720.10">
    <property type="entry name" value="Multidrug resistance protein D"/>
    <property type="match status" value="1"/>
</dbReference>
<evidence type="ECO:0000256" key="2">
    <source>
        <dbReference type="ARBA" id="ARBA00022692"/>
    </source>
</evidence>
<proteinExistence type="predicted"/>
<feature type="transmembrane region" description="Helical" evidence="5">
    <location>
        <begin position="166"/>
        <end position="189"/>
    </location>
</feature>
<keyword evidence="3 5" id="KW-1133">Transmembrane helix</keyword>
<feature type="transmembrane region" description="Helical" evidence="5">
    <location>
        <begin position="77"/>
        <end position="98"/>
    </location>
</feature>
<sequence length="455" mass="47025">MNTLEDRRWLALWAVLCAAVMDLLDATVMIVAGPSVQEAFGATDAVLLWLTAAYTLPFGVLLILGGRFGDRWGRRRIFLIGATGFVLASILCALSPSIEVLLAARVLQGAFGALLIPQGYGLVGTLFSRERERGRAFSMFGPVSAIAGVGGPILAGALIGWDMAGIGWRAIFLVNVPIGIFVIIAAAACLPRDDTLRSVRIDPVGAALVAAVAALIVFPLIEGPQSSWPWWSFALMAGSAVAGWTLTRQMRRSPAPILEPTLLGKPAFLAGLVLAIALFAGTGGLTLLLSLYLQLSNGDSALGTGLALAPLAVGIAIGSPISAKLRLRFGRRGLHVGLAVEILGLALLAIAIAVASGAIAFELAVFVIGIGQGLLFGPVIQTILGTADTHEIGSAAGAMTSLQQIATAFGIAVLGTIFFTATDATTMIVGIAAVMALMVVAAILVLRLPRTTLSF</sequence>
<dbReference type="PANTHER" id="PTHR42718:SF39">
    <property type="entry name" value="ACTINORHODIN TRANSPORTER-RELATED"/>
    <property type="match status" value="1"/>
</dbReference>
<dbReference type="EMBL" id="FZOW01000021">
    <property type="protein sequence ID" value="SNT44953.1"/>
    <property type="molecule type" value="Genomic_DNA"/>
</dbReference>
<gene>
    <name evidence="7" type="ORF">SAMN05421642_1216</name>
</gene>
<feature type="transmembrane region" description="Helical" evidence="5">
    <location>
        <begin position="45"/>
        <end position="65"/>
    </location>
</feature>
<evidence type="ECO:0000256" key="5">
    <source>
        <dbReference type="SAM" id="Phobius"/>
    </source>
</evidence>
<reference evidence="8" key="1">
    <citation type="submission" date="2017-06" db="EMBL/GenBank/DDBJ databases">
        <authorList>
            <person name="Varghese N."/>
            <person name="Submissions S."/>
        </authorList>
    </citation>
    <scope>NUCLEOTIDE SEQUENCE [LARGE SCALE GENOMIC DNA]</scope>
    <source>
        <strain evidence="8">JCM 23211</strain>
    </source>
</reference>
<dbReference type="Pfam" id="PF07690">
    <property type="entry name" value="MFS_1"/>
    <property type="match status" value="1"/>
</dbReference>
<feature type="transmembrane region" description="Helical" evidence="5">
    <location>
        <begin position="110"/>
        <end position="127"/>
    </location>
</feature>
<dbReference type="PROSITE" id="PS50850">
    <property type="entry name" value="MFS"/>
    <property type="match status" value="1"/>
</dbReference>
<evidence type="ECO:0000313" key="7">
    <source>
        <dbReference type="EMBL" id="SNT44953.1"/>
    </source>
</evidence>
<evidence type="ECO:0000256" key="4">
    <source>
        <dbReference type="ARBA" id="ARBA00023136"/>
    </source>
</evidence>
<dbReference type="OrthoDB" id="4365673at2"/>
<feature type="transmembrane region" description="Helical" evidence="5">
    <location>
        <begin position="227"/>
        <end position="246"/>
    </location>
</feature>
<feature type="transmembrane region" description="Helical" evidence="5">
    <location>
        <begin position="427"/>
        <end position="446"/>
    </location>
</feature>
<keyword evidence="8" id="KW-1185">Reference proteome</keyword>
<feature type="transmembrane region" description="Helical" evidence="5">
    <location>
        <begin position="363"/>
        <end position="384"/>
    </location>
</feature>
<dbReference type="CDD" id="cd17321">
    <property type="entry name" value="MFS_MMR_MDR_like"/>
    <property type="match status" value="1"/>
</dbReference>
<dbReference type="RefSeq" id="WP_089251501.1">
    <property type="nucleotide sequence ID" value="NZ_FZOW01000021.1"/>
</dbReference>
<keyword evidence="4 5" id="KW-0472">Membrane</keyword>
<dbReference type="Gene3D" id="1.20.1250.20">
    <property type="entry name" value="MFS general substrate transporter like domains"/>
    <property type="match status" value="1"/>
</dbReference>
<evidence type="ECO:0000259" key="6">
    <source>
        <dbReference type="PROSITE" id="PS50850"/>
    </source>
</evidence>
<evidence type="ECO:0000256" key="3">
    <source>
        <dbReference type="ARBA" id="ARBA00022989"/>
    </source>
</evidence>
<feature type="transmembrane region" description="Helical" evidence="5">
    <location>
        <begin position="301"/>
        <end position="321"/>
    </location>
</feature>
<dbReference type="GO" id="GO:0022857">
    <property type="term" value="F:transmembrane transporter activity"/>
    <property type="evidence" value="ECO:0007669"/>
    <property type="project" value="InterPro"/>
</dbReference>
<dbReference type="PANTHER" id="PTHR42718">
    <property type="entry name" value="MAJOR FACILITATOR SUPERFAMILY MULTIDRUG TRANSPORTER MFSC"/>
    <property type="match status" value="1"/>
</dbReference>
<evidence type="ECO:0000256" key="1">
    <source>
        <dbReference type="ARBA" id="ARBA00004651"/>
    </source>
</evidence>
<feature type="domain" description="Major facilitator superfamily (MFS) profile" evidence="6">
    <location>
        <begin position="11"/>
        <end position="450"/>
    </location>
</feature>
<feature type="transmembrane region" description="Helical" evidence="5">
    <location>
        <begin position="267"/>
        <end position="295"/>
    </location>
</feature>
<accession>A0A239MRQ9</accession>
<feature type="transmembrane region" description="Helical" evidence="5">
    <location>
        <begin position="201"/>
        <end position="221"/>
    </location>
</feature>
<name>A0A239MRQ9_9NOCA</name>
<evidence type="ECO:0000313" key="8">
    <source>
        <dbReference type="Proteomes" id="UP000198327"/>
    </source>
</evidence>
<comment type="subcellular location">
    <subcellularLocation>
        <location evidence="1">Cell membrane</location>
        <topology evidence="1">Multi-pass membrane protein</topology>
    </subcellularLocation>
</comment>
<protein>
    <submittedName>
        <fullName evidence="7">Drug resistance transporter, EmrB/QacA subfamily</fullName>
    </submittedName>
</protein>
<dbReference type="InterPro" id="IPR020846">
    <property type="entry name" value="MFS_dom"/>
</dbReference>
<dbReference type="GO" id="GO:0005886">
    <property type="term" value="C:plasma membrane"/>
    <property type="evidence" value="ECO:0007669"/>
    <property type="project" value="UniProtKB-SubCell"/>
</dbReference>
<feature type="transmembrane region" description="Helical" evidence="5">
    <location>
        <begin position="12"/>
        <end position="33"/>
    </location>
</feature>